<reference evidence="2 3" key="1">
    <citation type="submission" date="2020-03" db="EMBL/GenBank/DDBJ databases">
        <authorList>
            <person name="Zhu W."/>
        </authorList>
    </citation>
    <scope>NUCLEOTIDE SEQUENCE [LARGE SCALE GENOMIC DNA]</scope>
    <source>
        <strain evidence="2 3">323-1</strain>
    </source>
</reference>
<dbReference type="RefSeq" id="WP_166009609.1">
    <property type="nucleotide sequence ID" value="NZ_CP049801.1"/>
</dbReference>
<keyword evidence="1" id="KW-0812">Transmembrane</keyword>
<accession>A0A6G8RW57</accession>
<dbReference type="KEGG" id="asha:G8E00_09190"/>
<organism evidence="2 3">
    <name type="scientific">Acinetobacter shaoyimingii</name>
    <dbReference type="NCBI Taxonomy" id="2715164"/>
    <lineage>
        <taxon>Bacteria</taxon>
        <taxon>Pseudomonadati</taxon>
        <taxon>Pseudomonadota</taxon>
        <taxon>Gammaproteobacteria</taxon>
        <taxon>Moraxellales</taxon>
        <taxon>Moraxellaceae</taxon>
        <taxon>Acinetobacter</taxon>
    </lineage>
</organism>
<name>A0A6G8RW57_9GAMM</name>
<proteinExistence type="predicted"/>
<keyword evidence="1" id="KW-1133">Transmembrane helix</keyword>
<dbReference type="EMBL" id="CP049801">
    <property type="protein sequence ID" value="QIO06117.1"/>
    <property type="molecule type" value="Genomic_DNA"/>
</dbReference>
<feature type="transmembrane region" description="Helical" evidence="1">
    <location>
        <begin position="35"/>
        <end position="56"/>
    </location>
</feature>
<evidence type="ECO:0000313" key="2">
    <source>
        <dbReference type="EMBL" id="QIO06117.1"/>
    </source>
</evidence>
<dbReference type="Proteomes" id="UP000502297">
    <property type="component" value="Chromosome"/>
</dbReference>
<keyword evidence="1" id="KW-0472">Membrane</keyword>
<sequence length="82" mass="9220">MMYQYHCGCCNKVVMSTDKVCSECGSQNIKSPYSLWLFCVFACLAVAIIFQMAHLVNTHQTDPVQQTLLDVLHKNDKSMNGS</sequence>
<protein>
    <submittedName>
        <fullName evidence="2">Uncharacterized protein</fullName>
    </submittedName>
</protein>
<dbReference type="AlphaFoldDB" id="A0A6G8RW57"/>
<evidence type="ECO:0000313" key="3">
    <source>
        <dbReference type="Proteomes" id="UP000502297"/>
    </source>
</evidence>
<gene>
    <name evidence="2" type="ORF">G8E00_09190</name>
</gene>
<evidence type="ECO:0000256" key="1">
    <source>
        <dbReference type="SAM" id="Phobius"/>
    </source>
</evidence>
<keyword evidence="3" id="KW-1185">Reference proteome</keyword>